<comment type="similarity">
    <text evidence="1">Belongs to the R-transferase family.</text>
</comment>
<dbReference type="Proteomes" id="UP000095023">
    <property type="component" value="Unassembled WGS sequence"/>
</dbReference>
<evidence type="ECO:0000256" key="2">
    <source>
        <dbReference type="ARBA" id="ARBA00012025"/>
    </source>
</evidence>
<evidence type="ECO:0000256" key="1">
    <source>
        <dbReference type="ARBA" id="ARBA00009991"/>
    </source>
</evidence>
<organism evidence="7 8">
    <name type="scientific">Tortispora caseinolytica NRRL Y-17796</name>
    <dbReference type="NCBI Taxonomy" id="767744"/>
    <lineage>
        <taxon>Eukaryota</taxon>
        <taxon>Fungi</taxon>
        <taxon>Dikarya</taxon>
        <taxon>Ascomycota</taxon>
        <taxon>Saccharomycotina</taxon>
        <taxon>Trigonopsidomycetes</taxon>
        <taxon>Trigonopsidales</taxon>
        <taxon>Trigonopsidaceae</taxon>
        <taxon>Tortispora</taxon>
    </lineage>
</organism>
<proteinExistence type="inferred from homology"/>
<evidence type="ECO:0000259" key="5">
    <source>
        <dbReference type="Pfam" id="PF04376"/>
    </source>
</evidence>
<evidence type="ECO:0000259" key="6">
    <source>
        <dbReference type="Pfam" id="PF04377"/>
    </source>
</evidence>
<dbReference type="PANTHER" id="PTHR21367:SF1">
    <property type="entry name" value="ARGINYL-TRNA--PROTEIN TRANSFERASE 1"/>
    <property type="match status" value="1"/>
</dbReference>
<dbReference type="Pfam" id="PF04377">
    <property type="entry name" value="ATE_C"/>
    <property type="match status" value="1"/>
</dbReference>
<dbReference type="SUPFAM" id="SSF55729">
    <property type="entry name" value="Acyl-CoA N-acyltransferases (Nat)"/>
    <property type="match status" value="1"/>
</dbReference>
<sequence>MSILTLGRSDVGHCGYCNKNSSAIFGLIAKDLVNDDYMTLMDSGFRRSGDFLYKPNMNQTCCPQFTIRANVINLKPTKDYRKALNRLCRFAEVELPVSKEYKYQKTVDALMKSSKLTITLEPSSFTDEKFSLYALYEQEVHSRETAELRRESFKRFLCDTPFSEPTCYHHVYRLDGRLIAVSVLDVLPNALSAVYFFWHPDMRKLELGKVSTLIESQLTSEMGFTYYYLGYYIPTCPKMQYKAQLKPCELLDPSTNEFKSFEDVDLNPPFDIKDDPHVYDDLLTHGIRIKIFDTEMIYPDVPEFITSLLGNQIRDTALAVGPEIAKTVVFEVPV</sequence>
<keyword evidence="4" id="KW-0012">Acyltransferase</keyword>
<evidence type="ECO:0000256" key="3">
    <source>
        <dbReference type="ARBA" id="ARBA00022679"/>
    </source>
</evidence>
<dbReference type="InterPro" id="IPR030700">
    <property type="entry name" value="N-end_Aminoacyl_Trfase"/>
</dbReference>
<evidence type="ECO:0000313" key="8">
    <source>
        <dbReference type="Proteomes" id="UP000095023"/>
    </source>
</evidence>
<dbReference type="InterPro" id="IPR016181">
    <property type="entry name" value="Acyl_CoA_acyltransferase"/>
</dbReference>
<dbReference type="GO" id="GO:0004057">
    <property type="term" value="F:arginyl-tRNA--protein transferase activity"/>
    <property type="evidence" value="ECO:0007669"/>
    <property type="project" value="UniProtKB-EC"/>
</dbReference>
<dbReference type="InterPro" id="IPR007471">
    <property type="entry name" value="N-end_Aminoacyl_Trfase_N"/>
</dbReference>
<gene>
    <name evidence="7" type="ORF">CANCADRAFT_2400</name>
</gene>
<dbReference type="EMBL" id="KV453842">
    <property type="protein sequence ID" value="ODV90670.1"/>
    <property type="molecule type" value="Genomic_DNA"/>
</dbReference>
<dbReference type="OrthoDB" id="74183at2759"/>
<feature type="domain" description="N-end aminoacyl transferase N-terminal" evidence="5">
    <location>
        <begin position="13"/>
        <end position="82"/>
    </location>
</feature>
<keyword evidence="8" id="KW-1185">Reference proteome</keyword>
<reference evidence="8" key="1">
    <citation type="submission" date="2016-02" db="EMBL/GenBank/DDBJ databases">
        <title>Comparative genomics of biotechnologically important yeasts.</title>
        <authorList>
            <consortium name="DOE Joint Genome Institute"/>
            <person name="Riley R."/>
            <person name="Haridas S."/>
            <person name="Wolfe K.H."/>
            <person name="Lopes M.R."/>
            <person name="Hittinger C.T."/>
            <person name="Goker M."/>
            <person name="Salamov A."/>
            <person name="Wisecaver J."/>
            <person name="Long T.M."/>
            <person name="Aerts A.L."/>
            <person name="Barry K."/>
            <person name="Choi C."/>
            <person name="Clum A."/>
            <person name="Coughlan A.Y."/>
            <person name="Deshpande S."/>
            <person name="Douglass A.P."/>
            <person name="Hanson S.J."/>
            <person name="Klenk H.-P."/>
            <person name="Labutti K."/>
            <person name="Lapidus A."/>
            <person name="Lindquist E."/>
            <person name="Lipzen A."/>
            <person name="Meier-Kolthoff J.P."/>
            <person name="Ohm R.A."/>
            <person name="Otillar R.P."/>
            <person name="Pangilinan J."/>
            <person name="Peng Y."/>
            <person name="Rokas A."/>
            <person name="Rosa C.A."/>
            <person name="Scheuner C."/>
            <person name="Sibirny A.A."/>
            <person name="Slot J.C."/>
            <person name="Stielow J.B."/>
            <person name="Sun H."/>
            <person name="Kurtzman C.P."/>
            <person name="Blackwell M."/>
            <person name="Jeffries T.W."/>
            <person name="Grigoriev I.V."/>
        </authorList>
    </citation>
    <scope>NUCLEOTIDE SEQUENCE [LARGE SCALE GENOMIC DNA]</scope>
    <source>
        <strain evidence="8">NRRL Y-17796</strain>
    </source>
</reference>
<dbReference type="PANTHER" id="PTHR21367">
    <property type="entry name" value="ARGININE-TRNA-PROTEIN TRANSFERASE 1"/>
    <property type="match status" value="1"/>
</dbReference>
<dbReference type="GO" id="GO:0005737">
    <property type="term" value="C:cytoplasm"/>
    <property type="evidence" value="ECO:0007669"/>
    <property type="project" value="TreeGrafter"/>
</dbReference>
<accession>A0A1E4TFY6</accession>
<keyword evidence="3" id="KW-0808">Transferase</keyword>
<dbReference type="AlphaFoldDB" id="A0A1E4TFY6"/>
<name>A0A1E4TFY6_9ASCO</name>
<dbReference type="InterPro" id="IPR007472">
    <property type="entry name" value="N-end_Aminoacyl_Trfase_C"/>
</dbReference>
<feature type="domain" description="N-end rule aminoacyl transferase C-terminal" evidence="6">
    <location>
        <begin position="128"/>
        <end position="252"/>
    </location>
</feature>
<evidence type="ECO:0000313" key="7">
    <source>
        <dbReference type="EMBL" id="ODV90670.1"/>
    </source>
</evidence>
<protein>
    <recommendedName>
        <fullName evidence="2">arginyltransferase</fullName>
        <ecNumber evidence="2">2.3.2.8</ecNumber>
    </recommendedName>
</protein>
<evidence type="ECO:0000256" key="4">
    <source>
        <dbReference type="ARBA" id="ARBA00023315"/>
    </source>
</evidence>
<dbReference type="Pfam" id="PF04376">
    <property type="entry name" value="ATE_N"/>
    <property type="match status" value="1"/>
</dbReference>
<dbReference type="EC" id="2.3.2.8" evidence="2"/>